<dbReference type="PATRIC" id="fig|1073366.3.peg.957"/>
<organism evidence="2 3">
    <name type="scientific">Prevotella nigrescens CC14M</name>
    <dbReference type="NCBI Taxonomy" id="1073366"/>
    <lineage>
        <taxon>Bacteria</taxon>
        <taxon>Pseudomonadati</taxon>
        <taxon>Bacteroidota</taxon>
        <taxon>Bacteroidia</taxon>
        <taxon>Bacteroidales</taxon>
        <taxon>Prevotellaceae</taxon>
        <taxon>Prevotella</taxon>
    </lineage>
</organism>
<name>V8CPW2_9BACT</name>
<protein>
    <submittedName>
        <fullName evidence="2">Uncharacterized protein</fullName>
    </submittedName>
</protein>
<dbReference type="HOGENOM" id="CLU_186884_0_0_10"/>
<gene>
    <name evidence="2" type="ORF">HMPREF1173_00921</name>
</gene>
<reference evidence="2 3" key="1">
    <citation type="submission" date="2013-10" db="EMBL/GenBank/DDBJ databases">
        <title>The Genome Sequence of Prevotella nigrescens CC14M.</title>
        <authorList>
            <consortium name="The Broad Institute Genomics Platform"/>
            <person name="Earl A."/>
            <person name="Allen-Vercoe E."/>
            <person name="Daigneault M."/>
            <person name="Young S.K."/>
            <person name="Zeng Q."/>
            <person name="Gargeya S."/>
            <person name="Fitzgerald M."/>
            <person name="Abouelleil A."/>
            <person name="Alvarado L."/>
            <person name="Chapman S.B."/>
            <person name="Gainer-Dewar J."/>
            <person name="Goldberg J."/>
            <person name="Griggs A."/>
            <person name="Gujja S."/>
            <person name="Hansen M."/>
            <person name="Howarth C."/>
            <person name="Imamovic A."/>
            <person name="Ireland A."/>
            <person name="Larimer J."/>
            <person name="McCowan C."/>
            <person name="Murphy C."/>
            <person name="Pearson M."/>
            <person name="Poon T.W."/>
            <person name="Priest M."/>
            <person name="Roberts A."/>
            <person name="Saif S."/>
            <person name="Shea T."/>
            <person name="Sykes S."/>
            <person name="Wortman J."/>
            <person name="Nusbaum C."/>
            <person name="Birren B."/>
        </authorList>
    </citation>
    <scope>NUCLEOTIDE SEQUENCE [LARGE SCALE GENOMIC DNA]</scope>
    <source>
        <strain evidence="2 3">CC14M</strain>
    </source>
</reference>
<dbReference type="EMBL" id="AZJH01000011">
    <property type="protein sequence ID" value="ETD29137.1"/>
    <property type="molecule type" value="Genomic_DNA"/>
</dbReference>
<proteinExistence type="predicted"/>
<accession>V8CPW2</accession>
<keyword evidence="3" id="KW-1185">Reference proteome</keyword>
<evidence type="ECO:0000313" key="3">
    <source>
        <dbReference type="Proteomes" id="UP000018727"/>
    </source>
</evidence>
<dbReference type="AlphaFoldDB" id="V8CPW2"/>
<dbReference type="Proteomes" id="UP000018727">
    <property type="component" value="Unassembled WGS sequence"/>
</dbReference>
<comment type="caution">
    <text evidence="2">The sequence shown here is derived from an EMBL/GenBank/DDBJ whole genome shotgun (WGS) entry which is preliminary data.</text>
</comment>
<sequence>MLPLPGILDAKIGKMVETLLLSVLIIAIAMLLLSVRVLLKKGASFQSQHIHDNKYMREKGIHCVIDQDREARASNKAY</sequence>
<feature type="transmembrane region" description="Helical" evidence="1">
    <location>
        <begin position="20"/>
        <end position="39"/>
    </location>
</feature>
<dbReference type="OrthoDB" id="1123156at2"/>
<keyword evidence="1" id="KW-1133">Transmembrane helix</keyword>
<evidence type="ECO:0000313" key="2">
    <source>
        <dbReference type="EMBL" id="ETD29137.1"/>
    </source>
</evidence>
<keyword evidence="1" id="KW-0812">Transmembrane</keyword>
<keyword evidence="1" id="KW-0472">Membrane</keyword>
<evidence type="ECO:0000256" key="1">
    <source>
        <dbReference type="SAM" id="Phobius"/>
    </source>
</evidence>